<dbReference type="GO" id="GO:0005684">
    <property type="term" value="C:U2-type spliceosomal complex"/>
    <property type="evidence" value="ECO:0007669"/>
    <property type="project" value="TreeGrafter"/>
</dbReference>
<accession>A0A8C7X4J3</accession>
<dbReference type="InterPro" id="IPR013169">
    <property type="entry name" value="mRNA_splic_Cwf18-like"/>
</dbReference>
<evidence type="ECO:0000313" key="1">
    <source>
        <dbReference type="Ensembl" id="ENSOSIP00000007357.1"/>
    </source>
</evidence>
<reference evidence="1" key="1">
    <citation type="submission" date="2025-08" db="UniProtKB">
        <authorList>
            <consortium name="Ensembl"/>
        </authorList>
    </citation>
    <scope>IDENTIFICATION</scope>
</reference>
<proteinExistence type="predicted"/>
<dbReference type="Proteomes" id="UP000694383">
    <property type="component" value="Unplaced"/>
</dbReference>
<name>A0A8C7X4J3_9TELE</name>
<keyword evidence="2" id="KW-1185">Reference proteome</keyword>
<dbReference type="PANTHER" id="PTHR31551">
    <property type="entry name" value="PRE-MRNA-SPLICING FACTOR CWF18"/>
    <property type="match status" value="1"/>
</dbReference>
<organism evidence="1 2">
    <name type="scientific">Oryzias sinensis</name>
    <name type="common">Chinese medaka</name>
    <dbReference type="NCBI Taxonomy" id="183150"/>
    <lineage>
        <taxon>Eukaryota</taxon>
        <taxon>Metazoa</taxon>
        <taxon>Chordata</taxon>
        <taxon>Craniata</taxon>
        <taxon>Vertebrata</taxon>
        <taxon>Euteleostomi</taxon>
        <taxon>Actinopterygii</taxon>
        <taxon>Neopterygii</taxon>
        <taxon>Teleostei</taxon>
        <taxon>Neoteleostei</taxon>
        <taxon>Acanthomorphata</taxon>
        <taxon>Ovalentaria</taxon>
        <taxon>Atherinomorphae</taxon>
        <taxon>Beloniformes</taxon>
        <taxon>Adrianichthyidae</taxon>
        <taxon>Oryziinae</taxon>
        <taxon>Oryzias</taxon>
    </lineage>
</organism>
<dbReference type="GO" id="GO:0071014">
    <property type="term" value="C:post-mRNA release spliceosomal complex"/>
    <property type="evidence" value="ECO:0007669"/>
    <property type="project" value="TreeGrafter"/>
</dbReference>
<dbReference type="AlphaFoldDB" id="A0A8C7X4J3"/>
<sequence length="147" mass="16051">KAVFLSDKKKGMIISRGYRLKLQCKSQLSTEQLISPSVCDSVSVPRELKLRNYTPEDDELKVRKVPTAKPASVEEKVKDQLEAANPEPIIEEVDLANLGFKAGCRKETGEVGKENAEGDCRAHPSVSSLSPCLSLPQSLQMAAEIIA</sequence>
<dbReference type="Ensembl" id="ENSOSIT00000007849.1">
    <property type="protein sequence ID" value="ENSOSIP00000007357.1"/>
    <property type="gene ID" value="ENSOSIG00000004883.1"/>
</dbReference>
<dbReference type="Pfam" id="PF08315">
    <property type="entry name" value="cwf18"/>
    <property type="match status" value="1"/>
</dbReference>
<evidence type="ECO:0000313" key="2">
    <source>
        <dbReference type="Proteomes" id="UP000694383"/>
    </source>
</evidence>
<protein>
    <submittedName>
        <fullName evidence="1">Uncharacterized protein</fullName>
    </submittedName>
</protein>
<dbReference type="PANTHER" id="PTHR31551:SF1">
    <property type="entry name" value="COILED-COIL DOMAIN-CONTAINING PROTEIN 12"/>
    <property type="match status" value="1"/>
</dbReference>
<dbReference type="GeneTree" id="ENSGT01000000221375"/>
<reference evidence="1" key="2">
    <citation type="submission" date="2025-09" db="UniProtKB">
        <authorList>
            <consortium name="Ensembl"/>
        </authorList>
    </citation>
    <scope>IDENTIFICATION</scope>
</reference>